<dbReference type="AlphaFoldDB" id="A0A0F9TI59"/>
<organism evidence="2">
    <name type="scientific">marine sediment metagenome</name>
    <dbReference type="NCBI Taxonomy" id="412755"/>
    <lineage>
        <taxon>unclassified sequences</taxon>
        <taxon>metagenomes</taxon>
        <taxon>ecological metagenomes</taxon>
    </lineage>
</organism>
<comment type="caution">
    <text evidence="2">The sequence shown here is derived from an EMBL/GenBank/DDBJ whole genome shotgun (WGS) entry which is preliminary data.</text>
</comment>
<keyword evidence="1" id="KW-0472">Membrane</keyword>
<evidence type="ECO:0000256" key="1">
    <source>
        <dbReference type="SAM" id="Phobius"/>
    </source>
</evidence>
<sequence length="80" mass="9324">MIEIILSALAEFGLIHEDYKHKKRISSIEKEDGKKRPFQKYLLQPSAIIIISIIFIVSFGTIARINYQRTSIYPDKTKKK</sequence>
<keyword evidence="1" id="KW-0812">Transmembrane</keyword>
<reference evidence="2" key="1">
    <citation type="journal article" date="2015" name="Nature">
        <title>Complex archaea that bridge the gap between prokaryotes and eukaryotes.</title>
        <authorList>
            <person name="Spang A."/>
            <person name="Saw J.H."/>
            <person name="Jorgensen S.L."/>
            <person name="Zaremba-Niedzwiedzka K."/>
            <person name="Martijn J."/>
            <person name="Lind A.E."/>
            <person name="van Eijk R."/>
            <person name="Schleper C."/>
            <person name="Guy L."/>
            <person name="Ettema T.J."/>
        </authorList>
    </citation>
    <scope>NUCLEOTIDE SEQUENCE</scope>
</reference>
<keyword evidence="1" id="KW-1133">Transmembrane helix</keyword>
<feature type="transmembrane region" description="Helical" evidence="1">
    <location>
        <begin position="41"/>
        <end position="63"/>
    </location>
</feature>
<proteinExistence type="predicted"/>
<protein>
    <submittedName>
        <fullName evidence="2">Uncharacterized protein</fullName>
    </submittedName>
</protein>
<dbReference type="EMBL" id="LAZR01000255">
    <property type="protein sequence ID" value="KKN78914.1"/>
    <property type="molecule type" value="Genomic_DNA"/>
</dbReference>
<name>A0A0F9TI59_9ZZZZ</name>
<evidence type="ECO:0000313" key="2">
    <source>
        <dbReference type="EMBL" id="KKN78914.1"/>
    </source>
</evidence>
<gene>
    <name evidence="2" type="ORF">LCGC14_0345350</name>
</gene>
<accession>A0A0F9TI59</accession>